<evidence type="ECO:0000313" key="3">
    <source>
        <dbReference type="Proteomes" id="UP000256257"/>
    </source>
</evidence>
<comment type="caution">
    <text evidence="2">The sequence shown here is derived from an EMBL/GenBank/DDBJ whole genome shotgun (WGS) entry which is preliminary data.</text>
</comment>
<proteinExistence type="predicted"/>
<keyword evidence="1" id="KW-0812">Transmembrane</keyword>
<feature type="transmembrane region" description="Helical" evidence="1">
    <location>
        <begin position="136"/>
        <end position="157"/>
    </location>
</feature>
<evidence type="ECO:0000313" key="2">
    <source>
        <dbReference type="EMBL" id="REC44236.1"/>
    </source>
</evidence>
<dbReference type="RefSeq" id="WP_115929704.1">
    <property type="nucleotide sequence ID" value="NZ_QNVV01000020.1"/>
</dbReference>
<dbReference type="OrthoDB" id="1261844at2"/>
<evidence type="ECO:0000256" key="1">
    <source>
        <dbReference type="SAM" id="Phobius"/>
    </source>
</evidence>
<dbReference type="Proteomes" id="UP000256257">
    <property type="component" value="Unassembled WGS sequence"/>
</dbReference>
<gene>
    <name evidence="2" type="ORF">DRF67_18075</name>
</gene>
<accession>A0A3D9ATN5</accession>
<sequence length="181" mass="20677">MIKITIISSSLLERKYYLLILSFILSLLSVVKAAEISDDNSGKIFISGDAKFIVSEDTILHGHVVVVPARKIQNTFRKPKSKPLKAKSLEKKIRKMKNLSYDDTAKIIPSRSAEDFNTGTLRIKKLSILTRYDFKLYAVVINSIVILILYFFAIIFIRIYKCIIILVLDVGHNFQRPPPVY</sequence>
<keyword evidence="3" id="KW-1185">Reference proteome</keyword>
<reference evidence="2 3" key="1">
    <citation type="submission" date="2018-06" db="EMBL/GenBank/DDBJ databases">
        <title>Novel Chryseobacterium species.</title>
        <authorList>
            <person name="Newman J."/>
            <person name="Hugo C."/>
            <person name="Oosthuizen L."/>
            <person name="Charimba G."/>
        </authorList>
    </citation>
    <scope>NUCLEOTIDE SEQUENCE [LARGE SCALE GENOMIC DNA]</scope>
    <source>
        <strain evidence="2 3">7_F195</strain>
    </source>
</reference>
<dbReference type="EMBL" id="QNVV01000020">
    <property type="protein sequence ID" value="REC44236.1"/>
    <property type="molecule type" value="Genomic_DNA"/>
</dbReference>
<name>A0A3D9ATN5_9FLAO</name>
<dbReference type="AlphaFoldDB" id="A0A3D9ATN5"/>
<keyword evidence="1" id="KW-0472">Membrane</keyword>
<keyword evidence="1" id="KW-1133">Transmembrane helix</keyword>
<protein>
    <submittedName>
        <fullName evidence="2">Uncharacterized protein</fullName>
    </submittedName>
</protein>
<organism evidence="2 3">
    <name type="scientific">Chryseobacterium pennipullorum</name>
    <dbReference type="NCBI Taxonomy" id="2258963"/>
    <lineage>
        <taxon>Bacteria</taxon>
        <taxon>Pseudomonadati</taxon>
        <taxon>Bacteroidota</taxon>
        <taxon>Flavobacteriia</taxon>
        <taxon>Flavobacteriales</taxon>
        <taxon>Weeksellaceae</taxon>
        <taxon>Chryseobacterium group</taxon>
        <taxon>Chryseobacterium</taxon>
    </lineage>
</organism>